<dbReference type="Pfam" id="PF05185">
    <property type="entry name" value="PRMT5"/>
    <property type="match status" value="1"/>
</dbReference>
<dbReference type="PIRSF" id="PIRSF015894">
    <property type="entry name" value="Skb1_MeTrfase"/>
    <property type="match status" value="1"/>
</dbReference>
<reference evidence="11" key="1">
    <citation type="submission" date="2022-07" db="EMBL/GenBank/DDBJ databases">
        <title>Phylogenomic reconstructions and comparative analyses of Kickxellomycotina fungi.</title>
        <authorList>
            <person name="Reynolds N.K."/>
            <person name="Stajich J.E."/>
            <person name="Barry K."/>
            <person name="Grigoriev I.V."/>
            <person name="Crous P."/>
            <person name="Smith M.E."/>
        </authorList>
    </citation>
    <scope>NUCLEOTIDE SEQUENCE</scope>
    <source>
        <strain evidence="11">RSA 567</strain>
    </source>
</reference>
<feature type="binding site" evidence="6">
    <location>
        <begin position="384"/>
        <end position="385"/>
    </location>
    <ligand>
        <name>S-adenosyl-L-methionine</name>
        <dbReference type="ChEBI" id="CHEBI:59789"/>
    </ligand>
</feature>
<dbReference type="GO" id="GO:0005634">
    <property type="term" value="C:nucleus"/>
    <property type="evidence" value="ECO:0007669"/>
    <property type="project" value="TreeGrafter"/>
</dbReference>
<feature type="domain" description="PRMT5 arginine-N-methyltransferase" evidence="8">
    <location>
        <begin position="348"/>
        <end position="502"/>
    </location>
</feature>
<dbReference type="PANTHER" id="PTHR10738">
    <property type="entry name" value="PROTEIN ARGININE N-METHYLTRANSFERASE 5"/>
    <property type="match status" value="1"/>
</dbReference>
<dbReference type="Gene3D" id="3.40.50.150">
    <property type="entry name" value="Vaccinia Virus protein VP39"/>
    <property type="match status" value="1"/>
</dbReference>
<comment type="caution">
    <text evidence="11">The sequence shown here is derived from an EMBL/GenBank/DDBJ whole genome shotgun (WGS) entry which is preliminary data.</text>
</comment>
<gene>
    <name evidence="11" type="ORF">H4R34_003563</name>
</gene>
<feature type="binding site" evidence="6">
    <location>
        <begin position="457"/>
        <end position="458"/>
    </location>
    <ligand>
        <name>S-adenosyl-L-methionine</name>
        <dbReference type="ChEBI" id="CHEBI:59789"/>
    </ligand>
</feature>
<dbReference type="Gene3D" id="3.20.20.150">
    <property type="entry name" value="Divalent-metal-dependent TIM barrel enzymes"/>
    <property type="match status" value="2"/>
</dbReference>
<dbReference type="GO" id="GO:0006355">
    <property type="term" value="P:regulation of DNA-templated transcription"/>
    <property type="evidence" value="ECO:0007669"/>
    <property type="project" value="TreeGrafter"/>
</dbReference>
<dbReference type="InterPro" id="IPR029063">
    <property type="entry name" value="SAM-dependent_MTases_sf"/>
</dbReference>
<dbReference type="SUPFAM" id="SSF53335">
    <property type="entry name" value="S-adenosyl-L-methionine-dependent methyltransferases"/>
    <property type="match status" value="1"/>
</dbReference>
<dbReference type="EMBL" id="JANBQB010000344">
    <property type="protein sequence ID" value="KAJ1977489.1"/>
    <property type="molecule type" value="Genomic_DNA"/>
</dbReference>
<feature type="binding site" evidence="6">
    <location>
        <position position="375"/>
    </location>
    <ligand>
        <name>S-adenosyl-L-methionine</name>
        <dbReference type="ChEBI" id="CHEBI:59789"/>
    </ligand>
</feature>
<evidence type="ECO:0000313" key="11">
    <source>
        <dbReference type="EMBL" id="KAJ1977489.1"/>
    </source>
</evidence>
<evidence type="ECO:0000256" key="3">
    <source>
        <dbReference type="ARBA" id="ARBA00022691"/>
    </source>
</evidence>
<keyword evidence="2 4" id="KW-0808">Transferase</keyword>
<evidence type="ECO:0000313" key="12">
    <source>
        <dbReference type="Proteomes" id="UP001151582"/>
    </source>
</evidence>
<dbReference type="InterPro" id="IPR035075">
    <property type="entry name" value="PRMT5"/>
</dbReference>
<keyword evidence="3 4" id="KW-0949">S-adenosyl-L-methionine</keyword>
<evidence type="ECO:0000256" key="7">
    <source>
        <dbReference type="PIRSR" id="PIRSR015894-3"/>
    </source>
</evidence>
<dbReference type="Pfam" id="PF17285">
    <property type="entry name" value="PRMT5_TIM"/>
    <property type="match status" value="2"/>
</dbReference>
<feature type="active site" description="Proton donor/acceptor" evidence="5">
    <location>
        <position position="482"/>
    </location>
</feature>
<feature type="site" description="Critical for specifying symmetric addition of methyl groups" evidence="7">
    <location>
        <position position="378"/>
    </location>
</feature>
<evidence type="ECO:0000256" key="4">
    <source>
        <dbReference type="PIRNR" id="PIRNR015894"/>
    </source>
</evidence>
<evidence type="ECO:0000256" key="6">
    <source>
        <dbReference type="PIRSR" id="PIRSR015894-2"/>
    </source>
</evidence>
<dbReference type="Gene3D" id="2.70.160.11">
    <property type="entry name" value="Hnrnp arginine n-methyltransferase1"/>
    <property type="match status" value="1"/>
</dbReference>
<proteinExistence type="inferred from homology"/>
<feature type="domain" description="PRMT5 TIM barrel" evidence="9">
    <location>
        <begin position="31"/>
        <end position="106"/>
    </location>
</feature>
<evidence type="ECO:0000256" key="1">
    <source>
        <dbReference type="ARBA" id="ARBA00022603"/>
    </source>
</evidence>
<dbReference type="GO" id="GO:0016274">
    <property type="term" value="F:protein-arginine N-methyltransferase activity"/>
    <property type="evidence" value="ECO:0007669"/>
    <property type="project" value="InterPro"/>
</dbReference>
<dbReference type="Proteomes" id="UP001151582">
    <property type="component" value="Unassembled WGS sequence"/>
</dbReference>
<evidence type="ECO:0000259" key="9">
    <source>
        <dbReference type="Pfam" id="PF17285"/>
    </source>
</evidence>
<evidence type="ECO:0000256" key="5">
    <source>
        <dbReference type="PIRSR" id="PIRSR015894-1"/>
    </source>
</evidence>
<accession>A0A9W8E8Y3</accession>
<dbReference type="PANTHER" id="PTHR10738:SF0">
    <property type="entry name" value="PROTEIN ARGININE N-METHYLTRANSFERASE 5"/>
    <property type="match status" value="1"/>
</dbReference>
<comment type="similarity">
    <text evidence="4">Belongs to the class I-like SAM-binding methyltransferase superfamily.</text>
</comment>
<dbReference type="OrthoDB" id="1368803at2759"/>
<dbReference type="InterPro" id="IPR007857">
    <property type="entry name" value="Arg_MeTrfase_PRMT5"/>
</dbReference>
<evidence type="ECO:0000256" key="2">
    <source>
        <dbReference type="ARBA" id="ARBA00022679"/>
    </source>
</evidence>
<evidence type="ECO:0000259" key="10">
    <source>
        <dbReference type="Pfam" id="PF17286"/>
    </source>
</evidence>
<dbReference type="PROSITE" id="PS51678">
    <property type="entry name" value="SAM_MT_PRMT"/>
    <property type="match status" value="1"/>
</dbReference>
<dbReference type="AlphaFoldDB" id="A0A9W8E8Y3"/>
<feature type="binding site" evidence="6">
    <location>
        <position position="430"/>
    </location>
    <ligand>
        <name>S-adenosyl-L-methionine</name>
        <dbReference type="ChEBI" id="CHEBI:59789"/>
    </ligand>
</feature>
<dbReference type="InterPro" id="IPR035247">
    <property type="entry name" value="PRMT5_TIM"/>
</dbReference>
<organism evidence="11 12">
    <name type="scientific">Dimargaris verticillata</name>
    <dbReference type="NCBI Taxonomy" id="2761393"/>
    <lineage>
        <taxon>Eukaryota</taxon>
        <taxon>Fungi</taxon>
        <taxon>Fungi incertae sedis</taxon>
        <taxon>Zoopagomycota</taxon>
        <taxon>Kickxellomycotina</taxon>
        <taxon>Dimargaritomycetes</taxon>
        <taxon>Dimargaritales</taxon>
        <taxon>Dimargaritaceae</taxon>
        <taxon>Dimargaris</taxon>
    </lineage>
</organism>
<sequence>MPELTVTVGVSPYQLDREILIKLDQCDESGHDFVVAPISNPLFRQKMADALTKGFEDRNQLIQAPFSPQELYLRTSDSSDRLVGLTAEWANLDAKDPAERYMAEKVGEYHPYLSAQKGYGKYGERGFTGAVNVQSNSFVDVHSKVNENAHRLTVETCAALLALVMVGGCLQVFEKELLWASYIGISAIIVPSLNTHSTQFINYARMICRALNDYAFHQLWVRVPLDDLTSGDKQQAWKNWMLLKQMCDYSSKLQIALVIKSKLPDQEYISQWFAEPIKCIVLPTTTFTTNPKGYPVLSKPHQNLVRRLLQFTSYVVIEEAEGELTCDTGNHQKFLRYLAQMQDDMSSLEKFAAGYKDYLQSPLQPLMDHLESATYATFEQDPIKYQLYEKRFWTVFQRTTNSHTGRGPLVDRSLNAAKLACRKVKVYALEKNPNAYVTLQRKMESVWKDDVTVFFGDMRFWQPPEKADILVSELLGSFGDNELSPECLDGAQRLLKDDGISIPSSYSSYLAPLSSTKLYNQVTALNGPAHFETPFVVLFDAVDSLATPQKVWDFVHPNPQLPTDAHSVARVDNHHNTRYATNRFTCPKTALVHGLAGYFDAVLYKSITLSICPETHTPGMFSWFPIYFPLKKPILVPSGAIIETHLWRLSSFSKVWYEWSISTEFASANEHGSHTDMKTSTPVHNLNGSSYWIGL</sequence>
<keyword evidence="1 4" id="KW-0489">Methyltransferase</keyword>
<dbReference type="InterPro" id="IPR035248">
    <property type="entry name" value="PRMT5_C"/>
</dbReference>
<dbReference type="GO" id="GO:0005829">
    <property type="term" value="C:cytosol"/>
    <property type="evidence" value="ECO:0007669"/>
    <property type="project" value="TreeGrafter"/>
</dbReference>
<dbReference type="GO" id="GO:0032259">
    <property type="term" value="P:methylation"/>
    <property type="evidence" value="ECO:0007669"/>
    <property type="project" value="UniProtKB-KW"/>
</dbReference>
<keyword evidence="12" id="KW-1185">Reference proteome</keyword>
<dbReference type="Pfam" id="PF17286">
    <property type="entry name" value="PRMT5_C"/>
    <property type="match status" value="1"/>
</dbReference>
<name>A0A9W8E8Y3_9FUNG</name>
<dbReference type="InterPro" id="IPR025799">
    <property type="entry name" value="Arg_MeTrfase"/>
</dbReference>
<evidence type="ECO:0000259" key="8">
    <source>
        <dbReference type="Pfam" id="PF05185"/>
    </source>
</evidence>
<protein>
    <recommendedName>
        <fullName evidence="4">Protein arginine N-methyltransferase</fullName>
    </recommendedName>
</protein>
<feature type="domain" description="PRMT5 TIM barrel" evidence="9">
    <location>
        <begin position="170"/>
        <end position="341"/>
    </location>
</feature>
<feature type="domain" description="PRMT5 oligomerisation" evidence="10">
    <location>
        <begin position="505"/>
        <end position="693"/>
    </location>
</feature>
<feature type="active site" description="Proton donor/acceptor" evidence="5">
    <location>
        <position position="473"/>
    </location>
</feature>